<dbReference type="EMBL" id="DVMJ01000040">
    <property type="protein sequence ID" value="HIU13341.1"/>
    <property type="molecule type" value="Genomic_DNA"/>
</dbReference>
<dbReference type="AlphaFoldDB" id="A0A9D1HMV0"/>
<comment type="caution">
    <text evidence="3">The sequence shown here is derived from an EMBL/GenBank/DDBJ whole genome shotgun (WGS) entry which is preliminary data.</text>
</comment>
<feature type="region of interest" description="Disordered" evidence="1">
    <location>
        <begin position="384"/>
        <end position="405"/>
    </location>
</feature>
<evidence type="ECO:0000313" key="3">
    <source>
        <dbReference type="EMBL" id="HIU13341.1"/>
    </source>
</evidence>
<evidence type="ECO:0000256" key="1">
    <source>
        <dbReference type="SAM" id="MobiDB-lite"/>
    </source>
</evidence>
<dbReference type="Proteomes" id="UP000824175">
    <property type="component" value="Unassembled WGS sequence"/>
</dbReference>
<evidence type="ECO:0000313" key="4">
    <source>
        <dbReference type="Proteomes" id="UP000824175"/>
    </source>
</evidence>
<protein>
    <recommendedName>
        <fullName evidence="2">Replicative helicase loading/DNA remodeling protein DnaB N-terminal winged helix domain-containing protein</fullName>
    </recommendedName>
</protein>
<organism evidence="3 4">
    <name type="scientific">Candidatus Fimiplasma intestinipullorum</name>
    <dbReference type="NCBI Taxonomy" id="2840825"/>
    <lineage>
        <taxon>Bacteria</taxon>
        <taxon>Bacillati</taxon>
        <taxon>Bacillota</taxon>
        <taxon>Clostridia</taxon>
        <taxon>Eubacteriales</taxon>
        <taxon>Candidatus Fimiplasma</taxon>
    </lineage>
</organism>
<accession>A0A9D1HMV0</accession>
<name>A0A9D1HMV0_9FIRM</name>
<feature type="compositionally biased region" description="Basic and acidic residues" evidence="1">
    <location>
        <begin position="384"/>
        <end position="394"/>
    </location>
</feature>
<dbReference type="Pfam" id="PF25888">
    <property type="entry name" value="WHD_DnaB"/>
    <property type="match status" value="1"/>
</dbReference>
<gene>
    <name evidence="3" type="ORF">IAD15_04655</name>
</gene>
<feature type="domain" description="Replicative helicase loading/DNA remodeling protein DnaB N-terminal winged helix" evidence="2">
    <location>
        <begin position="7"/>
        <end position="210"/>
    </location>
</feature>
<proteinExistence type="predicted"/>
<dbReference type="InterPro" id="IPR058660">
    <property type="entry name" value="WHD_DnaB"/>
</dbReference>
<reference evidence="3" key="2">
    <citation type="journal article" date="2021" name="PeerJ">
        <title>Extensive microbial diversity within the chicken gut microbiome revealed by metagenomics and culture.</title>
        <authorList>
            <person name="Gilroy R."/>
            <person name="Ravi A."/>
            <person name="Getino M."/>
            <person name="Pursley I."/>
            <person name="Horton D.L."/>
            <person name="Alikhan N.F."/>
            <person name="Baker D."/>
            <person name="Gharbi K."/>
            <person name="Hall N."/>
            <person name="Watson M."/>
            <person name="Adriaenssens E.M."/>
            <person name="Foster-Nyarko E."/>
            <person name="Jarju S."/>
            <person name="Secka A."/>
            <person name="Antonio M."/>
            <person name="Oren A."/>
            <person name="Chaudhuri R.R."/>
            <person name="La Ragione R."/>
            <person name="Hildebrand F."/>
            <person name="Pallen M.J."/>
        </authorList>
    </citation>
    <scope>NUCLEOTIDE SEQUENCE</scope>
    <source>
        <strain evidence="3">CHK195-11698</strain>
    </source>
</reference>
<sequence length="422" mass="48320">MLKLNSQDSYQIYCQGTLSEAHVRVLHLLYQPIASYQAISLYMTLYSELERRHMLNIESTHFRLVAMMQMKIEDIENAAGILEGLGLMHTYLREEKEHRILAYELLLPLDASDFFQNELLNVLLYRSLGEMDYEKTRYAFSCPPLDRHLYRDMTRSFGETFHIDLDSSEGLGVLKRQGIYEKQKQQIPQTTYDLDTFYDGLGNYQIPRKAITQEVEAAICQLGMVYHISPSTMRELVYDVLDQGKIEVDSLSERCKRFYEFESTAKTRQVYQKPTPKRAPAREGGSMREKKIRQLDTLSPYDYLRALQKGAAPTARDLGLIENMLVKQQLPSGVVNVIVETVLRLNQGALPRNHVEYLAGLFSRKGIRDTKAALAEASAYIKERQISRPKEKPASESVSQHPDAKAVADFQKAMENILGGQS</sequence>
<reference evidence="3" key="1">
    <citation type="submission" date="2020-10" db="EMBL/GenBank/DDBJ databases">
        <authorList>
            <person name="Gilroy R."/>
        </authorList>
    </citation>
    <scope>NUCLEOTIDE SEQUENCE</scope>
    <source>
        <strain evidence="3">CHK195-11698</strain>
    </source>
</reference>
<feature type="region of interest" description="Disordered" evidence="1">
    <location>
        <begin position="269"/>
        <end position="289"/>
    </location>
</feature>
<evidence type="ECO:0000259" key="2">
    <source>
        <dbReference type="Pfam" id="PF25888"/>
    </source>
</evidence>